<protein>
    <submittedName>
        <fullName evidence="7">Membrane protein</fullName>
    </submittedName>
</protein>
<dbReference type="GeneID" id="18504771"/>
<evidence type="ECO:0000313" key="7">
    <source>
        <dbReference type="EMBL" id="AHB80609.1"/>
    </source>
</evidence>
<evidence type="ECO:0000313" key="8">
    <source>
        <dbReference type="Proteomes" id="UP000018808"/>
    </source>
</evidence>
<dbReference type="InterPro" id="IPR032808">
    <property type="entry name" value="DoxX"/>
</dbReference>
<dbReference type="GO" id="GO:0005886">
    <property type="term" value="C:plasma membrane"/>
    <property type="evidence" value="ECO:0007669"/>
    <property type="project" value="UniProtKB-SubCell"/>
</dbReference>
<dbReference type="PANTHER" id="PTHR33452:SF1">
    <property type="entry name" value="INNER MEMBRANE PROTEIN YPHA-RELATED"/>
    <property type="match status" value="1"/>
</dbReference>
<evidence type="ECO:0000256" key="3">
    <source>
        <dbReference type="ARBA" id="ARBA00022692"/>
    </source>
</evidence>
<comment type="subcellular location">
    <subcellularLocation>
        <location evidence="1">Cell membrane</location>
        <topology evidence="1">Multi-pass membrane protein</topology>
    </subcellularLocation>
</comment>
<gene>
    <name evidence="7" type="ORF">S-MbCM7_195</name>
</gene>
<dbReference type="OrthoDB" id="20037at10239"/>
<accession>V5UU24</accession>
<dbReference type="RefSeq" id="YP_009008329.1">
    <property type="nucleotide sequence ID" value="NC_023587.1"/>
</dbReference>
<reference evidence="7 8" key="1">
    <citation type="journal article" date="2014" name="Nature">
        <title>Viral tagging reveals discrete populations in Synechococcus viral genome sequence space.</title>
        <authorList>
            <person name="Deng L."/>
            <person name="Ignacio Espinoza J.C."/>
            <person name="Gregory A.C."/>
            <person name="Poulos B.T."/>
            <person name="Weitz J.S."/>
            <person name="Hugenholtz P."/>
            <person name="Sullivan M.B."/>
        </authorList>
    </citation>
    <scope>NUCLEOTIDE SEQUENCE [LARGE SCALE GENOMIC DNA]</scope>
</reference>
<sequence length="116" mass="12829">MLIHHGYEKLENIENFADAFVRPLHLPFPIVSSYFAAFAEIVGSWMVICGLGTRLGALAILGTISFAIYHALVTSGFNIYLLELLVLYWGGAACIVLNGPGNFSIDHLIKRRFTND</sequence>
<name>V5UU24_9CAUD</name>
<feature type="transmembrane region" description="Helical" evidence="6">
    <location>
        <begin position="55"/>
        <end position="73"/>
    </location>
</feature>
<dbReference type="KEGG" id="vg:18504771"/>
<dbReference type="Proteomes" id="UP000018808">
    <property type="component" value="Segment"/>
</dbReference>
<keyword evidence="3 6" id="KW-0812">Transmembrane</keyword>
<keyword evidence="2" id="KW-1003">Cell membrane</keyword>
<feature type="transmembrane region" description="Helical" evidence="6">
    <location>
        <begin position="26"/>
        <end position="48"/>
    </location>
</feature>
<keyword evidence="5 6" id="KW-0472">Membrane</keyword>
<evidence type="ECO:0000256" key="5">
    <source>
        <dbReference type="ARBA" id="ARBA00023136"/>
    </source>
</evidence>
<keyword evidence="4 6" id="KW-1133">Transmembrane helix</keyword>
<dbReference type="Pfam" id="PF07681">
    <property type="entry name" value="DoxX"/>
    <property type="match status" value="1"/>
</dbReference>
<evidence type="ECO:0000256" key="1">
    <source>
        <dbReference type="ARBA" id="ARBA00004651"/>
    </source>
</evidence>
<feature type="transmembrane region" description="Helical" evidence="6">
    <location>
        <begin position="79"/>
        <end position="103"/>
    </location>
</feature>
<evidence type="ECO:0000256" key="2">
    <source>
        <dbReference type="ARBA" id="ARBA00022475"/>
    </source>
</evidence>
<proteinExistence type="predicted"/>
<dbReference type="EMBL" id="KF156338">
    <property type="protein sequence ID" value="AHB80609.1"/>
    <property type="molecule type" value="Genomic_DNA"/>
</dbReference>
<dbReference type="PANTHER" id="PTHR33452">
    <property type="entry name" value="OXIDOREDUCTASE CATD-RELATED"/>
    <property type="match status" value="1"/>
</dbReference>
<evidence type="ECO:0000256" key="4">
    <source>
        <dbReference type="ARBA" id="ARBA00022989"/>
    </source>
</evidence>
<evidence type="ECO:0000256" key="6">
    <source>
        <dbReference type="SAM" id="Phobius"/>
    </source>
</evidence>
<organism evidence="7 8">
    <name type="scientific">Synechococcus phage ACG-2014h</name>
    <dbReference type="NCBI Taxonomy" id="1340810"/>
    <lineage>
        <taxon>Viruses</taxon>
        <taxon>Duplodnaviria</taxon>
        <taxon>Heunggongvirae</taxon>
        <taxon>Uroviricota</taxon>
        <taxon>Caudoviricetes</taxon>
        <taxon>Pantevenvirales</taxon>
        <taxon>Kyanoviridae</taxon>
        <taxon>Sedonavirus</taxon>
        <taxon>Sedonavirus tusconh</taxon>
    </lineage>
</organism>
<keyword evidence="8" id="KW-1185">Reference proteome</keyword>
<dbReference type="InterPro" id="IPR051907">
    <property type="entry name" value="DoxX-like_oxidoreductase"/>
</dbReference>